<evidence type="ECO:0000256" key="1">
    <source>
        <dbReference type="ARBA" id="ARBA00022679"/>
    </source>
</evidence>
<sequence>MEITPLTYEEVNDVSHWLASLNQTDHHFISWLESEQTAIEEQLTQLLSFSTPFAWISKQDETINGFIGLLPFLEQGLGRLLGPFTTSSQTEECLEMLWSNCLPTIKSHVSAVKVAFYKKNEKLTQFAEAHHFHCYNIEKTLLLQKKNWHLNEASTSGVEPYIVEDYEEVNELHPSAAFYTVDEMIHLHLHDSHFHLWVFKDEQRVRGYVFLEEIEGTDEAEICFMNVAKQEQNQGIGSNLLTYACEHAFTNSNVELVTISVRNENSGAERLYKSFGFEEGPTIYAYERVLPPYA</sequence>
<keyword evidence="1 4" id="KW-0808">Transferase</keyword>
<name>A0A6I4ZWW5_9BACI</name>
<evidence type="ECO:0000313" key="5">
    <source>
        <dbReference type="Proteomes" id="UP000468638"/>
    </source>
</evidence>
<dbReference type="CDD" id="cd04301">
    <property type="entry name" value="NAT_SF"/>
    <property type="match status" value="1"/>
</dbReference>
<evidence type="ECO:0000259" key="3">
    <source>
        <dbReference type="PROSITE" id="PS51186"/>
    </source>
</evidence>
<proteinExistence type="predicted"/>
<evidence type="ECO:0000256" key="2">
    <source>
        <dbReference type="ARBA" id="ARBA00023315"/>
    </source>
</evidence>
<dbReference type="OrthoDB" id="2960094at2"/>
<protein>
    <submittedName>
        <fullName evidence="4">GNAT family N-acetyltransferase</fullName>
    </submittedName>
</protein>
<dbReference type="GO" id="GO:0016747">
    <property type="term" value="F:acyltransferase activity, transferring groups other than amino-acyl groups"/>
    <property type="evidence" value="ECO:0007669"/>
    <property type="project" value="InterPro"/>
</dbReference>
<dbReference type="Pfam" id="PF00583">
    <property type="entry name" value="Acetyltransf_1"/>
    <property type="match status" value="1"/>
</dbReference>
<dbReference type="PROSITE" id="PS51186">
    <property type="entry name" value="GNAT"/>
    <property type="match status" value="1"/>
</dbReference>
<evidence type="ECO:0000313" key="4">
    <source>
        <dbReference type="EMBL" id="MYL34675.1"/>
    </source>
</evidence>
<keyword evidence="2" id="KW-0012">Acyltransferase</keyword>
<gene>
    <name evidence="4" type="ORF">GLW05_13845</name>
</gene>
<comment type="caution">
    <text evidence="4">The sequence shown here is derived from an EMBL/GenBank/DDBJ whole genome shotgun (WGS) entry which is preliminary data.</text>
</comment>
<dbReference type="InterPro" id="IPR000182">
    <property type="entry name" value="GNAT_dom"/>
</dbReference>
<dbReference type="PANTHER" id="PTHR43877">
    <property type="entry name" value="AMINOALKYLPHOSPHONATE N-ACETYLTRANSFERASE-RELATED-RELATED"/>
    <property type="match status" value="1"/>
</dbReference>
<dbReference type="InterPro" id="IPR016181">
    <property type="entry name" value="Acyl_CoA_acyltransferase"/>
</dbReference>
<dbReference type="AlphaFoldDB" id="A0A6I4ZWW5"/>
<dbReference type="EMBL" id="WMEQ01000010">
    <property type="protein sequence ID" value="MYL34675.1"/>
    <property type="molecule type" value="Genomic_DNA"/>
</dbReference>
<dbReference type="Proteomes" id="UP000468638">
    <property type="component" value="Unassembled WGS sequence"/>
</dbReference>
<feature type="domain" description="N-acetyltransferase" evidence="3">
    <location>
        <begin position="156"/>
        <end position="294"/>
    </location>
</feature>
<dbReference type="RefSeq" id="WP_160909914.1">
    <property type="nucleotide sequence ID" value="NZ_WMEQ01000010.1"/>
</dbReference>
<dbReference type="InterPro" id="IPR050832">
    <property type="entry name" value="Bact_Acetyltransf"/>
</dbReference>
<dbReference type="SUPFAM" id="SSF55729">
    <property type="entry name" value="Acyl-CoA N-acyltransferases (Nat)"/>
    <property type="match status" value="1"/>
</dbReference>
<reference evidence="4 5" key="1">
    <citation type="submission" date="2019-11" db="EMBL/GenBank/DDBJ databases">
        <title>Genome sequences of 17 halophilic strains isolated from different environments.</title>
        <authorList>
            <person name="Furrow R.E."/>
        </authorList>
    </citation>
    <scope>NUCLEOTIDE SEQUENCE [LARGE SCALE GENOMIC DNA]</scope>
    <source>
        <strain evidence="4 5">22514_16_FS</strain>
    </source>
</reference>
<accession>A0A6I4ZWW5</accession>
<organism evidence="4 5">
    <name type="scientific">Pontibacillus yanchengensis</name>
    <dbReference type="NCBI Taxonomy" id="462910"/>
    <lineage>
        <taxon>Bacteria</taxon>
        <taxon>Bacillati</taxon>
        <taxon>Bacillota</taxon>
        <taxon>Bacilli</taxon>
        <taxon>Bacillales</taxon>
        <taxon>Bacillaceae</taxon>
        <taxon>Pontibacillus</taxon>
    </lineage>
</organism>
<dbReference type="Gene3D" id="3.40.630.30">
    <property type="match status" value="1"/>
</dbReference>